<dbReference type="InterPro" id="IPR003126">
    <property type="entry name" value="Znf_UBR"/>
</dbReference>
<dbReference type="CDD" id="cd15542">
    <property type="entry name" value="PHD_UBR7"/>
    <property type="match status" value="1"/>
</dbReference>
<sequence>MADVFEEEAEAEPTVSIHEYLKDVEDQELEADLVLGGDEGKECTYTKGYMKRQAIFSCLTCTPDGNAGVCTACSLSCHDGHEIVELWTKRNFRCDCGNSKFGEFFCKLFPNKDVENVENSYNHNFKGSYCTCGRPYPDPEAEEQVEMIQCCICEDWFHEEHIGLESSDEVCSAVCSFLTLYPQTIWAAIRQHETTKVTPTNATKDKGVLEDAPTPCGSSEKLDNRISSSESPKVNCPVTVASSETVSVGKDLLVGENSDKSTDSNQCIQGAGPSTQCVVRVDLVVSPPLVEKSKPMFLSKNWRDVLCRCEKCGNFYTQKGIGFLLDKEDSIAEYEKMAKEKRDEKLQQQEGVELNFLNKLGHVEKMEILNGIADMKNEIHSFLGKAFRSFSSNAIR</sequence>
<reference evidence="8" key="1">
    <citation type="journal article" date="2020" name="Nat. Commun.">
        <title>Genome assembly of wild tea tree DASZ reveals pedigree and selection history of tea varieties.</title>
        <authorList>
            <person name="Zhang W."/>
            <person name="Zhang Y."/>
            <person name="Qiu H."/>
            <person name="Guo Y."/>
            <person name="Wan H."/>
            <person name="Zhang X."/>
            <person name="Scossa F."/>
            <person name="Alseekh S."/>
            <person name="Zhang Q."/>
            <person name="Wang P."/>
            <person name="Xu L."/>
            <person name="Schmidt M.H."/>
            <person name="Jia X."/>
            <person name="Li D."/>
            <person name="Zhu A."/>
            <person name="Guo F."/>
            <person name="Chen W."/>
            <person name="Ni D."/>
            <person name="Usadel B."/>
            <person name="Fernie A.R."/>
            <person name="Wen W."/>
        </authorList>
    </citation>
    <scope>NUCLEOTIDE SEQUENCE [LARGE SCALE GENOMIC DNA]</scope>
    <source>
        <strain evidence="8">cv. G240</strain>
    </source>
</reference>
<dbReference type="PROSITE" id="PS51157">
    <property type="entry name" value="ZF_UBR"/>
    <property type="match status" value="1"/>
</dbReference>
<dbReference type="InterPro" id="IPR013083">
    <property type="entry name" value="Znf_RING/FYVE/PHD"/>
</dbReference>
<evidence type="ECO:0000256" key="2">
    <source>
        <dbReference type="ARBA" id="ARBA00022771"/>
    </source>
</evidence>
<dbReference type="SUPFAM" id="SSF57903">
    <property type="entry name" value="FYVE/PHD zinc finger"/>
    <property type="match status" value="1"/>
</dbReference>
<dbReference type="GO" id="GO:0008270">
    <property type="term" value="F:zinc ion binding"/>
    <property type="evidence" value="ECO:0007669"/>
    <property type="project" value="UniProtKB-KW"/>
</dbReference>
<protein>
    <recommendedName>
        <fullName evidence="6">UBR-type domain-containing protein</fullName>
    </recommendedName>
</protein>
<dbReference type="PANTHER" id="PTHR13513:SF9">
    <property type="entry name" value="E3 UBIQUITIN-PROTEIN LIGASE UBR7-RELATED"/>
    <property type="match status" value="1"/>
</dbReference>
<organism evidence="7 8">
    <name type="scientific">Camellia sinensis</name>
    <name type="common">Tea plant</name>
    <name type="synonym">Thea sinensis</name>
    <dbReference type="NCBI Taxonomy" id="4442"/>
    <lineage>
        <taxon>Eukaryota</taxon>
        <taxon>Viridiplantae</taxon>
        <taxon>Streptophyta</taxon>
        <taxon>Embryophyta</taxon>
        <taxon>Tracheophyta</taxon>
        <taxon>Spermatophyta</taxon>
        <taxon>Magnoliopsida</taxon>
        <taxon>eudicotyledons</taxon>
        <taxon>Gunneridae</taxon>
        <taxon>Pentapetalae</taxon>
        <taxon>asterids</taxon>
        <taxon>Ericales</taxon>
        <taxon>Theaceae</taxon>
        <taxon>Camellia</taxon>
    </lineage>
</organism>
<dbReference type="Pfam" id="PF02207">
    <property type="entry name" value="zf-UBR"/>
    <property type="match status" value="1"/>
</dbReference>
<dbReference type="InterPro" id="IPR040204">
    <property type="entry name" value="UBR7"/>
</dbReference>
<dbReference type="InterPro" id="IPR011011">
    <property type="entry name" value="Znf_FYVE_PHD"/>
</dbReference>
<evidence type="ECO:0000256" key="1">
    <source>
        <dbReference type="ARBA" id="ARBA00022723"/>
    </source>
</evidence>
<dbReference type="AlphaFoldDB" id="A0A7J7GCT1"/>
<reference evidence="7 8" key="2">
    <citation type="submission" date="2020-07" db="EMBL/GenBank/DDBJ databases">
        <title>Genome assembly of wild tea tree DASZ reveals pedigree and selection history of tea varieties.</title>
        <authorList>
            <person name="Zhang W."/>
        </authorList>
    </citation>
    <scope>NUCLEOTIDE SEQUENCE [LARGE SCALE GENOMIC DNA]</scope>
    <source>
        <strain evidence="8">cv. G240</strain>
        <tissue evidence="7">Leaf</tissue>
    </source>
</reference>
<evidence type="ECO:0000259" key="6">
    <source>
        <dbReference type="PROSITE" id="PS51157"/>
    </source>
</evidence>
<dbReference type="SMART" id="SM00396">
    <property type="entry name" value="ZnF_UBR1"/>
    <property type="match status" value="1"/>
</dbReference>
<dbReference type="Gene3D" id="3.30.40.10">
    <property type="entry name" value="Zinc/RING finger domain, C3HC4 (zinc finger)"/>
    <property type="match status" value="1"/>
</dbReference>
<dbReference type="GO" id="GO:0061630">
    <property type="term" value="F:ubiquitin protein ligase activity"/>
    <property type="evidence" value="ECO:0007669"/>
    <property type="project" value="InterPro"/>
</dbReference>
<proteinExistence type="predicted"/>
<dbReference type="CDD" id="cd19677">
    <property type="entry name" value="UBR-box_UBR7"/>
    <property type="match status" value="1"/>
</dbReference>
<feature type="region of interest" description="Disordered" evidence="5">
    <location>
        <begin position="198"/>
        <end position="230"/>
    </location>
</feature>
<evidence type="ECO:0000313" key="7">
    <source>
        <dbReference type="EMBL" id="KAF5938540.1"/>
    </source>
</evidence>
<evidence type="ECO:0000313" key="8">
    <source>
        <dbReference type="Proteomes" id="UP000593564"/>
    </source>
</evidence>
<dbReference type="Proteomes" id="UP000593564">
    <property type="component" value="Unassembled WGS sequence"/>
</dbReference>
<evidence type="ECO:0000256" key="5">
    <source>
        <dbReference type="SAM" id="MobiDB-lite"/>
    </source>
</evidence>
<dbReference type="PANTHER" id="PTHR13513">
    <property type="entry name" value="E3 UBIQUITIN-PROTEIN LIGASE UBR7"/>
    <property type="match status" value="1"/>
</dbReference>
<evidence type="ECO:0000256" key="3">
    <source>
        <dbReference type="ARBA" id="ARBA00022833"/>
    </source>
</evidence>
<gene>
    <name evidence="7" type="ORF">HYC85_022799</name>
</gene>
<feature type="domain" description="UBR-type" evidence="6">
    <location>
        <begin position="41"/>
        <end position="111"/>
    </location>
</feature>
<keyword evidence="2" id="KW-0863">Zinc-finger</keyword>
<accession>A0A7J7GCT1</accession>
<evidence type="ECO:0000256" key="4">
    <source>
        <dbReference type="PROSITE-ProRule" id="PRU00508"/>
    </source>
</evidence>
<comment type="caution">
    <text evidence="7">The sequence shown here is derived from an EMBL/GenBank/DDBJ whole genome shotgun (WGS) entry which is preliminary data.</text>
</comment>
<name>A0A7J7GCT1_CAMSI</name>
<keyword evidence="8" id="KW-1185">Reference proteome</keyword>
<dbReference type="GO" id="GO:0005737">
    <property type="term" value="C:cytoplasm"/>
    <property type="evidence" value="ECO:0007669"/>
    <property type="project" value="TreeGrafter"/>
</dbReference>
<keyword evidence="3" id="KW-0862">Zinc</keyword>
<dbReference type="EMBL" id="JACBKZ010000011">
    <property type="protein sequence ID" value="KAF5938540.1"/>
    <property type="molecule type" value="Genomic_DNA"/>
</dbReference>
<dbReference type="InterPro" id="IPR047506">
    <property type="entry name" value="UBR7-like_UBR-box"/>
</dbReference>
<keyword evidence="1" id="KW-0479">Metal-binding</keyword>
<feature type="zinc finger region" description="UBR-type" evidence="4">
    <location>
        <begin position="41"/>
        <end position="111"/>
    </location>
</feature>